<dbReference type="Proteomes" id="UP001054252">
    <property type="component" value="Unassembled WGS sequence"/>
</dbReference>
<dbReference type="GO" id="GO:0099402">
    <property type="term" value="P:plant organ development"/>
    <property type="evidence" value="ECO:0007669"/>
    <property type="project" value="InterPro"/>
</dbReference>
<gene>
    <name evidence="13" type="ORF">SLEP1_g11082</name>
    <name evidence="14" type="ORF">SLEP1_g11085</name>
</gene>
<evidence type="ECO:0000259" key="12">
    <source>
        <dbReference type="PROSITE" id="PS50071"/>
    </source>
</evidence>
<dbReference type="SUPFAM" id="SSF46689">
    <property type="entry name" value="Homeodomain-like"/>
    <property type="match status" value="1"/>
</dbReference>
<name>A0AAV5IFZ1_9ROSI</name>
<feature type="compositionally biased region" description="Polar residues" evidence="11">
    <location>
        <begin position="130"/>
        <end position="145"/>
    </location>
</feature>
<evidence type="ECO:0000313" key="14">
    <source>
        <dbReference type="EMBL" id="GKU98030.1"/>
    </source>
</evidence>
<dbReference type="SMART" id="SM00389">
    <property type="entry name" value="HOX"/>
    <property type="match status" value="1"/>
</dbReference>
<keyword evidence="5 9" id="KW-0371">Homeobox</keyword>
<feature type="domain" description="Homeobox" evidence="12">
    <location>
        <begin position="17"/>
        <end position="82"/>
    </location>
</feature>
<evidence type="ECO:0000313" key="15">
    <source>
        <dbReference type="Proteomes" id="UP001054252"/>
    </source>
</evidence>
<feature type="region of interest" description="Disordered" evidence="11">
    <location>
        <begin position="1"/>
        <end position="26"/>
    </location>
</feature>
<evidence type="ECO:0000256" key="4">
    <source>
        <dbReference type="ARBA" id="ARBA00023125"/>
    </source>
</evidence>
<dbReference type="PANTHER" id="PTHR45940">
    <property type="entry name" value="WUSCHEL-RELATED HOMEOBOX 1-RELATED"/>
    <property type="match status" value="1"/>
</dbReference>
<dbReference type="Gene3D" id="1.10.10.60">
    <property type="entry name" value="Homeodomain-like"/>
    <property type="match status" value="1"/>
</dbReference>
<dbReference type="FunFam" id="1.10.10.60:FF:000146">
    <property type="entry name" value="WUSCHEL-related homeobox 4"/>
    <property type="match status" value="1"/>
</dbReference>
<dbReference type="InterPro" id="IPR001356">
    <property type="entry name" value="HD"/>
</dbReference>
<dbReference type="AlphaFoldDB" id="A0AAV5IFZ1"/>
<dbReference type="GO" id="GO:0003677">
    <property type="term" value="F:DNA binding"/>
    <property type="evidence" value="ECO:0007669"/>
    <property type="project" value="UniProtKB-UniRule"/>
</dbReference>
<feature type="DNA-binding region" description="Homeobox" evidence="9">
    <location>
        <begin position="19"/>
        <end position="83"/>
    </location>
</feature>
<dbReference type="PANTHER" id="PTHR45940:SF43">
    <property type="entry name" value="WUSCHEL-RELATED HOMEOBOX 3"/>
    <property type="match status" value="1"/>
</dbReference>
<dbReference type="InterPro" id="IPR044555">
    <property type="entry name" value="WUSCHEL-like"/>
</dbReference>
<comment type="similarity">
    <text evidence="8">Belongs to the WUS homeobox family.</text>
</comment>
<dbReference type="GO" id="GO:0005634">
    <property type="term" value="C:nucleus"/>
    <property type="evidence" value="ECO:0007669"/>
    <property type="project" value="UniProtKB-SubCell"/>
</dbReference>
<evidence type="ECO:0000256" key="9">
    <source>
        <dbReference type="PROSITE-ProRule" id="PRU00108"/>
    </source>
</evidence>
<organism evidence="14 15">
    <name type="scientific">Rubroshorea leprosula</name>
    <dbReference type="NCBI Taxonomy" id="152421"/>
    <lineage>
        <taxon>Eukaryota</taxon>
        <taxon>Viridiplantae</taxon>
        <taxon>Streptophyta</taxon>
        <taxon>Embryophyta</taxon>
        <taxon>Tracheophyta</taxon>
        <taxon>Spermatophyta</taxon>
        <taxon>Magnoliopsida</taxon>
        <taxon>eudicotyledons</taxon>
        <taxon>Gunneridae</taxon>
        <taxon>Pentapetalae</taxon>
        <taxon>rosids</taxon>
        <taxon>malvids</taxon>
        <taxon>Malvales</taxon>
        <taxon>Dipterocarpaceae</taxon>
        <taxon>Rubroshorea</taxon>
    </lineage>
</organism>
<evidence type="ECO:0000256" key="6">
    <source>
        <dbReference type="ARBA" id="ARBA00023163"/>
    </source>
</evidence>
<evidence type="ECO:0000256" key="1">
    <source>
        <dbReference type="ARBA" id="ARBA00004123"/>
    </source>
</evidence>
<dbReference type="Pfam" id="PF00046">
    <property type="entry name" value="Homeodomain"/>
    <property type="match status" value="1"/>
</dbReference>
<accession>A0AAV5IFZ1</accession>
<evidence type="ECO:0000256" key="11">
    <source>
        <dbReference type="SAM" id="MobiDB-lite"/>
    </source>
</evidence>
<feature type="compositionally biased region" description="Basic and acidic residues" evidence="11">
    <location>
        <begin position="100"/>
        <end position="127"/>
    </location>
</feature>
<keyword evidence="3" id="KW-0805">Transcription regulation</keyword>
<dbReference type="PROSITE" id="PS50071">
    <property type="entry name" value="HOMEOBOX_2"/>
    <property type="match status" value="1"/>
</dbReference>
<keyword evidence="15" id="KW-1185">Reference proteome</keyword>
<keyword evidence="4 9" id="KW-0238">DNA-binding</keyword>
<evidence type="ECO:0000256" key="2">
    <source>
        <dbReference type="ARBA" id="ARBA00022473"/>
    </source>
</evidence>
<dbReference type="CDD" id="cd00086">
    <property type="entry name" value="homeodomain"/>
    <property type="match status" value="1"/>
</dbReference>
<dbReference type="InterPro" id="IPR009057">
    <property type="entry name" value="Homeodomain-like_sf"/>
</dbReference>
<evidence type="ECO:0000256" key="10">
    <source>
        <dbReference type="RuleBase" id="RU000682"/>
    </source>
</evidence>
<keyword evidence="7 9" id="KW-0539">Nucleus</keyword>
<keyword evidence="2" id="KW-0217">Developmental protein</keyword>
<comment type="caution">
    <text evidence="14">The sequence shown here is derived from an EMBL/GenBank/DDBJ whole genome shotgun (WGS) entry which is preliminary data.</text>
</comment>
<protein>
    <recommendedName>
        <fullName evidence="12">Homeobox domain-containing protein</fullName>
    </recommendedName>
</protein>
<evidence type="ECO:0000256" key="7">
    <source>
        <dbReference type="ARBA" id="ARBA00023242"/>
    </source>
</evidence>
<proteinExistence type="inferred from homology"/>
<dbReference type="GO" id="GO:0003700">
    <property type="term" value="F:DNA-binding transcription factor activity"/>
    <property type="evidence" value="ECO:0007669"/>
    <property type="project" value="InterPro"/>
</dbReference>
<evidence type="ECO:0000256" key="5">
    <source>
        <dbReference type="ARBA" id="ARBA00023155"/>
    </source>
</evidence>
<evidence type="ECO:0000313" key="13">
    <source>
        <dbReference type="EMBL" id="GKU98026.1"/>
    </source>
</evidence>
<dbReference type="EMBL" id="BPVZ01000012">
    <property type="protein sequence ID" value="GKU98030.1"/>
    <property type="molecule type" value="Genomic_DNA"/>
</dbReference>
<evidence type="ECO:0000256" key="3">
    <source>
        <dbReference type="ARBA" id="ARBA00023015"/>
    </source>
</evidence>
<dbReference type="EMBL" id="BPVZ01000012">
    <property type="protein sequence ID" value="GKU98026.1"/>
    <property type="molecule type" value="Genomic_DNA"/>
</dbReference>
<reference evidence="14 15" key="1">
    <citation type="journal article" date="2021" name="Commun. Biol.">
        <title>The genome of Shorea leprosula (Dipterocarpaceae) highlights the ecological relevance of drought in aseasonal tropical rainforests.</title>
        <authorList>
            <person name="Ng K.K.S."/>
            <person name="Kobayashi M.J."/>
            <person name="Fawcett J.A."/>
            <person name="Hatakeyama M."/>
            <person name="Paape T."/>
            <person name="Ng C.H."/>
            <person name="Ang C.C."/>
            <person name="Tnah L.H."/>
            <person name="Lee C.T."/>
            <person name="Nishiyama T."/>
            <person name="Sese J."/>
            <person name="O'Brien M.J."/>
            <person name="Copetti D."/>
            <person name="Mohd Noor M.I."/>
            <person name="Ong R.C."/>
            <person name="Putra M."/>
            <person name="Sireger I.Z."/>
            <person name="Indrioko S."/>
            <person name="Kosugi Y."/>
            <person name="Izuno A."/>
            <person name="Isagi Y."/>
            <person name="Lee S.L."/>
            <person name="Shimizu K.K."/>
        </authorList>
    </citation>
    <scope>NUCLEOTIDE SEQUENCE [LARGE SCALE GENOMIC DNA]</scope>
    <source>
        <strain evidence="14">214</strain>
    </source>
</reference>
<comment type="subcellular location">
    <subcellularLocation>
        <location evidence="1 9 10">Nucleus</location>
    </subcellularLocation>
</comment>
<feature type="region of interest" description="Disordered" evidence="11">
    <location>
        <begin position="80"/>
        <end position="153"/>
    </location>
</feature>
<keyword evidence="6" id="KW-0804">Transcription</keyword>
<evidence type="ECO:0000256" key="8">
    <source>
        <dbReference type="ARBA" id="ARBA00024040"/>
    </source>
</evidence>
<sequence length="265" mass="30472">MTTPPCSNFDGQSNGDQPSSSSRWNPTPEQLLALEELYRLGLRTPTATQIQTIAARLRRFGKIEGKNVFYWFQNHKARERQKRRRGVLETASKDEEAEEQRDVHDETLGKRETGLRRTGYEAEETKTRGPPSNSTRHSEGSTAATAESGPNGWIPLQERELHQKRKQTLEYNLSYSPISFINLINTTPLDLLNSSPKSIHENFTNLEEENREDQTLELFPLQSSIRDQTGINFGKKLDTQFHITTINRHTNFTPNQYIEFLPLKN</sequence>